<dbReference type="PANTHER" id="PTHR30405:SF25">
    <property type="entry name" value="RNA-GUIDED DNA ENDONUCLEASE INSQ-RELATED"/>
    <property type="match status" value="1"/>
</dbReference>
<keyword evidence="6" id="KW-0238">DNA-binding</keyword>
<evidence type="ECO:0000313" key="15">
    <source>
        <dbReference type="EMBL" id="BAY72907.1"/>
    </source>
</evidence>
<dbReference type="InterPro" id="IPR051399">
    <property type="entry name" value="RNA-guided_DNA_endo/Transpos"/>
</dbReference>
<dbReference type="GO" id="GO:0032196">
    <property type="term" value="P:transposition"/>
    <property type="evidence" value="ECO:0007669"/>
    <property type="project" value="UniProtKB-KW"/>
</dbReference>
<dbReference type="Proteomes" id="UP000217507">
    <property type="component" value="Plasmid Plasmid1 dna"/>
</dbReference>
<dbReference type="EMBL" id="AP018217">
    <property type="protein sequence ID" value="BAY72607.1"/>
    <property type="molecule type" value="Genomic_DNA"/>
</dbReference>
<evidence type="ECO:0000256" key="2">
    <source>
        <dbReference type="ARBA" id="ARBA00011044"/>
    </source>
</evidence>
<evidence type="ECO:0000256" key="1">
    <source>
        <dbReference type="ARBA" id="ARBA00008761"/>
    </source>
</evidence>
<dbReference type="EMBL" id="AP018217">
    <property type="protein sequence ID" value="BAY72592.1"/>
    <property type="molecule type" value="Genomic_DNA"/>
</dbReference>
<dbReference type="InterPro" id="IPR010095">
    <property type="entry name" value="Cas12f1-like_TNB"/>
</dbReference>
<proteinExistence type="inferred from homology"/>
<gene>
    <name evidence="11" type="ORF">NIES23_54200</name>
    <name evidence="12" type="ORF">NIES23_54350</name>
    <name evidence="13" type="ORF">NIES23_55240</name>
    <name evidence="14" type="ORF">NIES23_57080</name>
    <name evidence="15" type="ORF">NIES23_57350</name>
    <name evidence="16" type="ORF">NIES23_57820</name>
    <name evidence="17" type="ORF">NIES23_62460</name>
    <name evidence="18" type="ORF">NIES23_62690</name>
</gene>
<evidence type="ECO:0000313" key="11">
    <source>
        <dbReference type="EMBL" id="BAY72592.1"/>
    </source>
</evidence>
<dbReference type="GO" id="GO:0006310">
    <property type="term" value="P:DNA recombination"/>
    <property type="evidence" value="ECO:0007669"/>
    <property type="project" value="UniProtKB-KW"/>
</dbReference>
<evidence type="ECO:0000313" key="17">
    <source>
        <dbReference type="EMBL" id="BAY73418.1"/>
    </source>
</evidence>
<dbReference type="PANTHER" id="PTHR30405">
    <property type="entry name" value="TRANSPOSASE"/>
    <property type="match status" value="1"/>
</dbReference>
<evidence type="ECO:0000259" key="9">
    <source>
        <dbReference type="Pfam" id="PF07282"/>
    </source>
</evidence>
<dbReference type="Pfam" id="PF07282">
    <property type="entry name" value="Cas12f1-like_TNB"/>
    <property type="match status" value="1"/>
</dbReference>
<dbReference type="Pfam" id="PF12323">
    <property type="entry name" value="HTH_OrfB_IS605"/>
    <property type="match status" value="1"/>
</dbReference>
<organism evidence="16 19">
    <name type="scientific">Trichormus variabilis NIES-23</name>
    <dbReference type="NCBI Taxonomy" id="1973479"/>
    <lineage>
        <taxon>Bacteria</taxon>
        <taxon>Bacillati</taxon>
        <taxon>Cyanobacteriota</taxon>
        <taxon>Cyanophyceae</taxon>
        <taxon>Nostocales</taxon>
        <taxon>Nostocaceae</taxon>
        <taxon>Trichormus</taxon>
    </lineage>
</organism>
<geneLocation type="plasmid" evidence="16">
    <name>plasmid1</name>
</geneLocation>
<name>A0A1Z4KVI7_ANAVA</name>
<dbReference type="EMBL" id="AP018217">
    <property type="protein sequence ID" value="BAY72954.1"/>
    <property type="molecule type" value="Genomic_DNA"/>
</dbReference>
<comment type="similarity">
    <text evidence="2">In the N-terminal section; belongs to the transposase 2 family.</text>
</comment>
<reference evidence="16 19" key="1">
    <citation type="submission" date="2017-06" db="EMBL/GenBank/DDBJ databases">
        <title>Genome sequencing of cyanobaciteial culture collection at National Institute for Environmental Studies (NIES).</title>
        <authorList>
            <person name="Hirose Y."/>
            <person name="Shimura Y."/>
            <person name="Fujisawa T."/>
            <person name="Nakamura Y."/>
            <person name="Kawachi M."/>
        </authorList>
    </citation>
    <scope>NUCLEOTIDE SEQUENCE [LARGE SCALE GENOMIC DNA]</scope>
    <source>
        <strain evidence="16 19">NIES-23</strain>
        <plasmid evidence="19">Plasmid Plasmid1 dna</plasmid>
        <plasmid evidence="19">Plasmid Plasmid3 dna</plasmid>
        <plasmid evidence="16">plasmid1</plasmid>
        <plasmid evidence="17">plasmid3</plasmid>
    </source>
</reference>
<evidence type="ECO:0000259" key="10">
    <source>
        <dbReference type="Pfam" id="PF12323"/>
    </source>
</evidence>
<dbReference type="AlphaFoldDB" id="A0A1Z4KVI7"/>
<dbReference type="InterPro" id="IPR053522">
    <property type="entry name" value="RNA-guided_endonuclease_TnpB"/>
</dbReference>
<sequence length="407" mass="46141">MQRAFKVTLIPNHNQEVLINKSIGCARFVYNHFLALKQELYQSEQKTLNYNACSQRLTLLKKEIEWLKEVDKFALQNSLKNLETAYKNFFADLKKVKGKKGVGFPKFKKKHGCKQSYKTNLTNGNIQVIENRLKLPKLGWVKFHKSQEVTGKLINVTITRTSSGKYVASILCDTEIEKHPQVSQNIGIDLGIKSYLVTSNGEVVDNPKYYRTQTRKLRKAHKKLSRSVKGSTNRVKAKIKLARSYERITNLRDDFLHKLSTRLIKENSIICIEDLRVANMVKNHKLSLSISDASWSKFVAMLEYKAFWHDRIVQKVGTFYPSSQTCNHCGFINPLVKDLKLREWACPGCSGYNLRDNNAALNILGEGLRLIAAVGIPEALNACGELVSPGAIQAEIVEAGITRLQVV</sequence>
<evidence type="ECO:0000313" key="14">
    <source>
        <dbReference type="EMBL" id="BAY72880.1"/>
    </source>
</evidence>
<geneLocation type="plasmid" evidence="17">
    <name>plasmid3</name>
</geneLocation>
<dbReference type="NCBIfam" id="TIGR01766">
    <property type="entry name" value="IS200/IS605 family accessory protein TnpB-like domain"/>
    <property type="match status" value="1"/>
</dbReference>
<keyword evidence="5" id="KW-0862">Zinc</keyword>
<keyword evidence="16" id="KW-0614">Plasmid</keyword>
<evidence type="ECO:0000313" key="19">
    <source>
        <dbReference type="Proteomes" id="UP000217507"/>
    </source>
</evidence>
<evidence type="ECO:0000313" key="13">
    <source>
        <dbReference type="EMBL" id="BAY72696.1"/>
    </source>
</evidence>
<dbReference type="NCBIfam" id="NF038281">
    <property type="entry name" value="IS200_TnpB"/>
    <property type="match status" value="1"/>
</dbReference>
<dbReference type="InterPro" id="IPR001959">
    <property type="entry name" value="Transposase"/>
</dbReference>
<dbReference type="Pfam" id="PF01385">
    <property type="entry name" value="OrfB_IS605"/>
    <property type="match status" value="1"/>
</dbReference>
<evidence type="ECO:0000313" key="16">
    <source>
        <dbReference type="EMBL" id="BAY72954.1"/>
    </source>
</evidence>
<dbReference type="EMBL" id="AP018219">
    <property type="protein sequence ID" value="BAY73418.1"/>
    <property type="molecule type" value="Genomic_DNA"/>
</dbReference>
<evidence type="ECO:0000313" key="12">
    <source>
        <dbReference type="EMBL" id="BAY72607.1"/>
    </source>
</evidence>
<dbReference type="EMBL" id="AP018219">
    <property type="protein sequence ID" value="BAY73441.1"/>
    <property type="molecule type" value="Genomic_DNA"/>
</dbReference>
<dbReference type="Proteomes" id="UP000217507">
    <property type="component" value="Plasmid Plasmid3 dna"/>
</dbReference>
<feature type="domain" description="Probable transposase IS891/IS1136/IS1341" evidence="8">
    <location>
        <begin position="175"/>
        <end position="283"/>
    </location>
</feature>
<feature type="domain" description="Transposase putative helix-turn-helix" evidence="10">
    <location>
        <begin position="1"/>
        <end position="46"/>
    </location>
</feature>
<evidence type="ECO:0000256" key="4">
    <source>
        <dbReference type="ARBA" id="ARBA00022723"/>
    </source>
</evidence>
<dbReference type="EMBL" id="AP018217">
    <property type="protein sequence ID" value="BAY72880.1"/>
    <property type="molecule type" value="Genomic_DNA"/>
</dbReference>
<dbReference type="EMBL" id="AP018217">
    <property type="protein sequence ID" value="BAY72696.1"/>
    <property type="molecule type" value="Genomic_DNA"/>
</dbReference>
<comment type="similarity">
    <text evidence="1">In the C-terminal section; belongs to the transposase 35 family.</text>
</comment>
<evidence type="ECO:0000256" key="6">
    <source>
        <dbReference type="ARBA" id="ARBA00023125"/>
    </source>
</evidence>
<keyword evidence="7" id="KW-0233">DNA recombination</keyword>
<evidence type="ECO:0000256" key="5">
    <source>
        <dbReference type="ARBA" id="ARBA00022833"/>
    </source>
</evidence>
<evidence type="ECO:0000256" key="7">
    <source>
        <dbReference type="ARBA" id="ARBA00023172"/>
    </source>
</evidence>
<feature type="domain" description="Cas12f1-like TNB" evidence="9">
    <location>
        <begin position="295"/>
        <end position="363"/>
    </location>
</feature>
<protein>
    <submittedName>
        <fullName evidence="16">Transposase</fullName>
    </submittedName>
</protein>
<dbReference type="GO" id="GO:0046872">
    <property type="term" value="F:metal ion binding"/>
    <property type="evidence" value="ECO:0007669"/>
    <property type="project" value="UniProtKB-KW"/>
</dbReference>
<dbReference type="GO" id="GO:0003677">
    <property type="term" value="F:DNA binding"/>
    <property type="evidence" value="ECO:0007669"/>
    <property type="project" value="UniProtKB-KW"/>
</dbReference>
<dbReference type="EMBL" id="AP018217">
    <property type="protein sequence ID" value="BAY72907.1"/>
    <property type="molecule type" value="Genomic_DNA"/>
</dbReference>
<accession>A0A1Z4KVI7</accession>
<keyword evidence="3" id="KW-0815">Transposition</keyword>
<evidence type="ECO:0000259" key="8">
    <source>
        <dbReference type="Pfam" id="PF01385"/>
    </source>
</evidence>
<dbReference type="InterPro" id="IPR021027">
    <property type="entry name" value="Transposase_put_HTH"/>
</dbReference>
<dbReference type="NCBIfam" id="NF040570">
    <property type="entry name" value="guided_TnpB"/>
    <property type="match status" value="1"/>
</dbReference>
<evidence type="ECO:0000313" key="18">
    <source>
        <dbReference type="EMBL" id="BAY73441.1"/>
    </source>
</evidence>
<evidence type="ECO:0000256" key="3">
    <source>
        <dbReference type="ARBA" id="ARBA00022578"/>
    </source>
</evidence>
<keyword evidence="4" id="KW-0479">Metal-binding</keyword>